<dbReference type="SUPFAM" id="SSF53756">
    <property type="entry name" value="UDP-Glycosyltransferase/glycogen phosphorylase"/>
    <property type="match status" value="1"/>
</dbReference>
<name>A0A380MW80_9GAMM</name>
<organism evidence="2 3">
    <name type="scientific">Suttonella ornithocola</name>
    <dbReference type="NCBI Taxonomy" id="279832"/>
    <lineage>
        <taxon>Bacteria</taxon>
        <taxon>Pseudomonadati</taxon>
        <taxon>Pseudomonadota</taxon>
        <taxon>Gammaproteobacteria</taxon>
        <taxon>Cardiobacteriales</taxon>
        <taxon>Cardiobacteriaceae</taxon>
        <taxon>Suttonella</taxon>
    </lineage>
</organism>
<dbReference type="EMBL" id="UHIC01000001">
    <property type="protein sequence ID" value="SUO95971.1"/>
    <property type="molecule type" value="Genomic_DNA"/>
</dbReference>
<dbReference type="Proteomes" id="UP000254601">
    <property type="component" value="Unassembled WGS sequence"/>
</dbReference>
<reference evidence="2 3" key="1">
    <citation type="submission" date="2018-06" db="EMBL/GenBank/DDBJ databases">
        <authorList>
            <consortium name="Pathogen Informatics"/>
            <person name="Doyle S."/>
        </authorList>
    </citation>
    <scope>NUCLEOTIDE SEQUENCE [LARGE SCALE GENOMIC DNA]</scope>
    <source>
        <strain evidence="2 3">NCTC13337</strain>
    </source>
</reference>
<dbReference type="Pfam" id="PF00534">
    <property type="entry name" value="Glycos_transf_1"/>
    <property type="match status" value="1"/>
</dbReference>
<feature type="domain" description="Glycosyl transferase family 1" evidence="1">
    <location>
        <begin position="164"/>
        <end position="311"/>
    </location>
</feature>
<accession>A0A380MW80</accession>
<keyword evidence="2" id="KW-0808">Transferase</keyword>
<dbReference type="OrthoDB" id="9795746at2"/>
<proteinExistence type="predicted"/>
<evidence type="ECO:0000313" key="3">
    <source>
        <dbReference type="Proteomes" id="UP000254601"/>
    </source>
</evidence>
<sequence>MNILHVNLARGFRGGERQTELLIRALFPYLPEQQLVCLENSPLREKLSDLPITTYPIKNSFKKWWKKRPADILHAHETKGAYWAGLYHSLYKTPYLITRRVDHPLKNNLKHRLLYGKAATLVGLSKIIDQELSTFNTNHQIIPSACCPISPLSTPNNDIRKWAGSRTIIGHIGALIDKHKGQSRLIKIVKNHPEWVLVLVGEGQDRTTLEALAAGADNIRFVGYTEDVLSYLASFDIFAFPSRYEGLGSTIIDAMQMSKAIVASNVGGIPDLIQHGENGLLIDTDSELECALQNLANNPALRIRLSTAAQQTSERYTAEQMAEKYLACYYQILGIPHETADIGCHYHEKCGTTSITNPK</sequence>
<dbReference type="PANTHER" id="PTHR12526">
    <property type="entry name" value="GLYCOSYLTRANSFERASE"/>
    <property type="match status" value="1"/>
</dbReference>
<dbReference type="CDD" id="cd03801">
    <property type="entry name" value="GT4_PimA-like"/>
    <property type="match status" value="1"/>
</dbReference>
<dbReference type="EC" id="2.4.1.345" evidence="2"/>
<dbReference type="InterPro" id="IPR001296">
    <property type="entry name" value="Glyco_trans_1"/>
</dbReference>
<dbReference type="AlphaFoldDB" id="A0A380MW80"/>
<keyword evidence="2" id="KW-0328">Glycosyltransferase</keyword>
<dbReference type="GO" id="GO:0043750">
    <property type="term" value="F:phosphatidylinositol alpha-mannosyltransferase activity"/>
    <property type="evidence" value="ECO:0007669"/>
    <property type="project" value="UniProtKB-EC"/>
</dbReference>
<dbReference type="Gene3D" id="3.40.50.2000">
    <property type="entry name" value="Glycogen Phosphorylase B"/>
    <property type="match status" value="2"/>
</dbReference>
<keyword evidence="3" id="KW-1185">Reference proteome</keyword>
<gene>
    <name evidence="2" type="primary">pimB</name>
    <name evidence="2" type="ORF">NCTC13337_01671</name>
</gene>
<evidence type="ECO:0000313" key="2">
    <source>
        <dbReference type="EMBL" id="SUO95971.1"/>
    </source>
</evidence>
<protein>
    <submittedName>
        <fullName evidence="2">GDP-mannose-dependent alpha-(1-6)-phosphatidylinositol monomannoside mannosyltransferase</fullName>
        <ecNumber evidence="2">2.4.1.345</ecNumber>
    </submittedName>
</protein>
<dbReference type="RefSeq" id="WP_072576600.1">
    <property type="nucleotide sequence ID" value="NZ_LWHB01000084.1"/>
</dbReference>
<evidence type="ECO:0000259" key="1">
    <source>
        <dbReference type="Pfam" id="PF00534"/>
    </source>
</evidence>